<dbReference type="Gene3D" id="3.90.1380.10">
    <property type="entry name" value="Threonine synthase, N-terminal domain"/>
    <property type="match status" value="1"/>
</dbReference>
<evidence type="ECO:0000256" key="3">
    <source>
        <dbReference type="ARBA" id="ARBA00018679"/>
    </source>
</evidence>
<dbReference type="SUPFAM" id="SSF53686">
    <property type="entry name" value="Tryptophan synthase beta subunit-like PLP-dependent enzymes"/>
    <property type="match status" value="1"/>
</dbReference>
<organism evidence="11 12">
    <name type="scientific">Methylocystis borbori</name>
    <dbReference type="NCBI Taxonomy" id="3118750"/>
    <lineage>
        <taxon>Bacteria</taxon>
        <taxon>Pseudomonadati</taxon>
        <taxon>Pseudomonadota</taxon>
        <taxon>Alphaproteobacteria</taxon>
        <taxon>Hyphomicrobiales</taxon>
        <taxon>Methylocystaceae</taxon>
        <taxon>Methylocystis</taxon>
    </lineage>
</organism>
<reference evidence="11 12" key="1">
    <citation type="submission" date="2024-02" db="EMBL/GenBank/DDBJ databases">
        <authorList>
            <person name="Grouzdev D."/>
        </authorList>
    </citation>
    <scope>NUCLEOTIDE SEQUENCE [LARGE SCALE GENOMIC DNA]</scope>
    <source>
        <strain evidence="11 12">9N</strain>
    </source>
</reference>
<comment type="similarity">
    <text evidence="2">Belongs to the threonine synthase family.</text>
</comment>
<dbReference type="NCBIfam" id="TIGR00260">
    <property type="entry name" value="thrC"/>
    <property type="match status" value="1"/>
</dbReference>
<comment type="pathway">
    <text evidence="7">Amino-acid biosynthesis.</text>
</comment>
<keyword evidence="12" id="KW-1185">Reference proteome</keyword>
<evidence type="ECO:0000256" key="1">
    <source>
        <dbReference type="ARBA" id="ARBA00001933"/>
    </source>
</evidence>
<dbReference type="InterPro" id="IPR029144">
    <property type="entry name" value="Thr_synth_N"/>
</dbReference>
<dbReference type="GO" id="GO:0004795">
    <property type="term" value="F:threonine synthase activity"/>
    <property type="evidence" value="ECO:0007669"/>
    <property type="project" value="UniProtKB-EC"/>
</dbReference>
<comment type="cofactor">
    <cofactor evidence="1">
        <name>pyridoxal 5'-phosphate</name>
        <dbReference type="ChEBI" id="CHEBI:597326"/>
    </cofactor>
</comment>
<feature type="domain" description="Threonine synthase N-terminal" evidence="10">
    <location>
        <begin position="2"/>
        <end position="80"/>
    </location>
</feature>
<dbReference type="CDD" id="cd01560">
    <property type="entry name" value="Thr-synth_2"/>
    <property type="match status" value="1"/>
</dbReference>
<sequence length="468" mass="50316">MRYLSTRGEAAQLGFDEVLLAGLAADGGLYAPLAYPHIAPSDIAALAGLPYAEAAARLIAPYLSDSFPLEILREETEAAYAAFRHRAIAPLVQIADNLFVLELFHGPTLAFKDLAMQLLGRMMNHVLEKRNLRATIVGATSGDTGAAAIEAFKGLDRVDVFILFPHGRVSDVQRRQMTTVADENVHTIALQGSFDDAQAILKRLFRAADFRSRVGLAGVNSINWARVVAQTVYYFTSAVALGAPHRHISFAVPTGNFGDVLAGYVAKHMGLPVERLIVATNANDILARALASGRYEPRGVTPTQSPSMDIQLSSNFERLLFDACARDPAVVRAAFASLDQSGAFEIPAPALAAIRAEFEGQAVGEAETTEEIARTYREAGYVLDPHTATGVRAARGRLARDPATPVVALSTAHPAKFPDAIERAIGLRAKLPENIAAQLDAPERFTILENNDAQIAAFIAERARAARN</sequence>
<dbReference type="PROSITE" id="PS00165">
    <property type="entry name" value="DEHYDRATASE_SER_THR"/>
    <property type="match status" value="1"/>
</dbReference>
<evidence type="ECO:0000256" key="7">
    <source>
        <dbReference type="ARBA" id="ARBA00029440"/>
    </source>
</evidence>
<dbReference type="InterPro" id="IPR037158">
    <property type="entry name" value="Thr_synth_N_sf"/>
</dbReference>
<dbReference type="InterPro" id="IPR000634">
    <property type="entry name" value="Ser/Thr_deHydtase_PyrdxlP-BS"/>
</dbReference>
<keyword evidence="4" id="KW-0028">Amino-acid biosynthesis</keyword>
<dbReference type="Pfam" id="PF24857">
    <property type="entry name" value="THR4_C"/>
    <property type="match status" value="1"/>
</dbReference>
<dbReference type="EMBL" id="JAZHYN010000034">
    <property type="protein sequence ID" value="MEF3367192.1"/>
    <property type="molecule type" value="Genomic_DNA"/>
</dbReference>
<proteinExistence type="inferred from homology"/>
<dbReference type="Proteomes" id="UP001350748">
    <property type="component" value="Unassembled WGS sequence"/>
</dbReference>
<dbReference type="Gene3D" id="3.40.50.1100">
    <property type="match status" value="2"/>
</dbReference>
<evidence type="ECO:0000259" key="10">
    <source>
        <dbReference type="Pfam" id="PF14821"/>
    </source>
</evidence>
<dbReference type="PANTHER" id="PTHR42690:SF1">
    <property type="entry name" value="THREONINE SYNTHASE-LIKE 2"/>
    <property type="match status" value="1"/>
</dbReference>
<dbReference type="InterPro" id="IPR004450">
    <property type="entry name" value="Thr_synthase-like"/>
</dbReference>
<dbReference type="InterPro" id="IPR051166">
    <property type="entry name" value="Threonine_Synthase"/>
</dbReference>
<evidence type="ECO:0000256" key="9">
    <source>
        <dbReference type="NCBIfam" id="TIGR00260"/>
    </source>
</evidence>
<name>A0ABU7XJG3_9HYPH</name>
<comment type="catalytic activity">
    <reaction evidence="8">
        <text>O-phospho-L-homoserine + H2O = L-threonine + phosphate</text>
        <dbReference type="Rhea" id="RHEA:10840"/>
        <dbReference type="ChEBI" id="CHEBI:15377"/>
        <dbReference type="ChEBI" id="CHEBI:43474"/>
        <dbReference type="ChEBI" id="CHEBI:57590"/>
        <dbReference type="ChEBI" id="CHEBI:57926"/>
        <dbReference type="EC" id="4.2.3.1"/>
    </reaction>
</comment>
<accession>A0ABU7XJG3</accession>
<evidence type="ECO:0000256" key="2">
    <source>
        <dbReference type="ARBA" id="ARBA00005517"/>
    </source>
</evidence>
<evidence type="ECO:0000313" key="12">
    <source>
        <dbReference type="Proteomes" id="UP001350748"/>
    </source>
</evidence>
<dbReference type="RefSeq" id="WP_332082248.1">
    <property type="nucleotide sequence ID" value="NZ_JAZHYN010000034.1"/>
</dbReference>
<evidence type="ECO:0000313" key="11">
    <source>
        <dbReference type="EMBL" id="MEF3367192.1"/>
    </source>
</evidence>
<dbReference type="InterPro" id="IPR036052">
    <property type="entry name" value="TrpB-like_PALP_sf"/>
</dbReference>
<evidence type="ECO:0000256" key="5">
    <source>
        <dbReference type="ARBA" id="ARBA00022898"/>
    </source>
</evidence>
<keyword evidence="5" id="KW-0663">Pyridoxal phosphate</keyword>
<comment type="caution">
    <text evidence="11">The sequence shown here is derived from an EMBL/GenBank/DDBJ whole genome shotgun (WGS) entry which is preliminary data.</text>
</comment>
<dbReference type="PANTHER" id="PTHR42690">
    <property type="entry name" value="THREONINE SYNTHASE FAMILY MEMBER"/>
    <property type="match status" value="1"/>
</dbReference>
<dbReference type="EC" id="4.2.3.1" evidence="9"/>
<evidence type="ECO:0000256" key="4">
    <source>
        <dbReference type="ARBA" id="ARBA00022605"/>
    </source>
</evidence>
<keyword evidence="6 11" id="KW-0456">Lyase</keyword>
<evidence type="ECO:0000256" key="6">
    <source>
        <dbReference type="ARBA" id="ARBA00023239"/>
    </source>
</evidence>
<protein>
    <recommendedName>
        <fullName evidence="3 9">Threonine synthase</fullName>
        <ecNumber evidence="9">4.2.3.1</ecNumber>
    </recommendedName>
</protein>
<dbReference type="Pfam" id="PF14821">
    <property type="entry name" value="Thr_synth_N"/>
    <property type="match status" value="1"/>
</dbReference>
<gene>
    <name evidence="11" type="primary">thrC</name>
    <name evidence="11" type="ORF">V3H18_11670</name>
</gene>
<evidence type="ECO:0000256" key="8">
    <source>
        <dbReference type="ARBA" id="ARBA00049144"/>
    </source>
</evidence>